<gene>
    <name evidence="3" type="ORF">ISS97_13625</name>
</gene>
<name>A0ABW8K8M3_9GAMM</name>
<evidence type="ECO:0000313" key="4">
    <source>
        <dbReference type="Proteomes" id="UP001620408"/>
    </source>
</evidence>
<dbReference type="RefSeq" id="WP_379985869.1">
    <property type="nucleotide sequence ID" value="NZ_JADIKD010000011.1"/>
</dbReference>
<sequence>MPTRIQPAFVSTSNEIPGYRIIRPLGIVRGITVRSRSVIGNLGAALQTLVGGNISIYTELCEKAREEAFELMLQHAAEHGANAVIAMRYDANDVAEGVTEVLAYGTAVLVEPAG</sequence>
<dbReference type="PANTHER" id="PTHR34068">
    <property type="entry name" value="UPF0145 PROTEIN YBJQ"/>
    <property type="match status" value="1"/>
</dbReference>
<proteinExistence type="inferred from homology"/>
<evidence type="ECO:0000256" key="1">
    <source>
        <dbReference type="ARBA" id="ARBA00010751"/>
    </source>
</evidence>
<dbReference type="SUPFAM" id="SSF117782">
    <property type="entry name" value="YbjQ-like"/>
    <property type="match status" value="1"/>
</dbReference>
<dbReference type="Gene3D" id="3.30.110.70">
    <property type="entry name" value="Hypothetical protein apc22750. Chain B"/>
    <property type="match status" value="1"/>
</dbReference>
<evidence type="ECO:0000313" key="3">
    <source>
        <dbReference type="EMBL" id="MFK2918307.1"/>
    </source>
</evidence>
<keyword evidence="4" id="KW-1185">Reference proteome</keyword>
<protein>
    <recommendedName>
        <fullName evidence="2">UPF0145 protein ISS97_13625</fullName>
    </recommendedName>
</protein>
<dbReference type="Pfam" id="PF01906">
    <property type="entry name" value="YbjQ_1"/>
    <property type="match status" value="1"/>
</dbReference>
<comment type="similarity">
    <text evidence="1 2">Belongs to the UPF0145 family.</text>
</comment>
<dbReference type="EMBL" id="JADIKD010000011">
    <property type="protein sequence ID" value="MFK2918307.1"/>
    <property type="molecule type" value="Genomic_DNA"/>
</dbReference>
<dbReference type="InterPro" id="IPR035439">
    <property type="entry name" value="UPF0145_dom_sf"/>
</dbReference>
<evidence type="ECO:0000256" key="2">
    <source>
        <dbReference type="HAMAP-Rule" id="MF_00338"/>
    </source>
</evidence>
<accession>A0ABW8K8M3</accession>
<reference evidence="3 4" key="1">
    <citation type="submission" date="2020-10" db="EMBL/GenBank/DDBJ databases">
        <title>Phylogeny of dyella-like bacteria.</title>
        <authorList>
            <person name="Fu J."/>
        </authorList>
    </citation>
    <scope>NUCLEOTIDE SEQUENCE [LARGE SCALE GENOMIC DNA]</scope>
    <source>
        <strain evidence="3 4">BB4</strain>
    </source>
</reference>
<dbReference type="InterPro" id="IPR002765">
    <property type="entry name" value="UPF0145_YbjQ-like"/>
</dbReference>
<dbReference type="HAMAP" id="MF_00338">
    <property type="entry name" value="UPF0145"/>
    <property type="match status" value="1"/>
</dbReference>
<comment type="caution">
    <text evidence="3">The sequence shown here is derived from an EMBL/GenBank/DDBJ whole genome shotgun (WGS) entry which is preliminary data.</text>
</comment>
<dbReference type="PANTHER" id="PTHR34068:SF2">
    <property type="entry name" value="UPF0145 PROTEIN SCO3412"/>
    <property type="match status" value="1"/>
</dbReference>
<dbReference type="Proteomes" id="UP001620408">
    <property type="component" value="Unassembled WGS sequence"/>
</dbReference>
<organism evidence="3 4">
    <name type="scientific">Dyella koreensis</name>
    <dbReference type="NCBI Taxonomy" id="311235"/>
    <lineage>
        <taxon>Bacteria</taxon>
        <taxon>Pseudomonadati</taxon>
        <taxon>Pseudomonadota</taxon>
        <taxon>Gammaproteobacteria</taxon>
        <taxon>Lysobacterales</taxon>
        <taxon>Rhodanobacteraceae</taxon>
        <taxon>Dyella</taxon>
    </lineage>
</organism>